<name>A0A8S0XME0_CYCAE</name>
<accession>A0A8S0XME0</accession>
<feature type="region of interest" description="Disordered" evidence="1">
    <location>
        <begin position="1"/>
        <end position="20"/>
    </location>
</feature>
<comment type="caution">
    <text evidence="2">The sequence shown here is derived from an EMBL/GenBank/DDBJ whole genome shotgun (WGS) entry which is preliminary data.</text>
</comment>
<evidence type="ECO:0000256" key="1">
    <source>
        <dbReference type="SAM" id="MobiDB-lite"/>
    </source>
</evidence>
<dbReference type="Proteomes" id="UP000467700">
    <property type="component" value="Unassembled WGS sequence"/>
</dbReference>
<gene>
    <name evidence="2" type="ORF">AAE3_LOCUS8332</name>
</gene>
<organism evidence="2 3">
    <name type="scientific">Cyclocybe aegerita</name>
    <name type="common">Black poplar mushroom</name>
    <name type="synonym">Agrocybe aegerita</name>
    <dbReference type="NCBI Taxonomy" id="1973307"/>
    <lineage>
        <taxon>Eukaryota</taxon>
        <taxon>Fungi</taxon>
        <taxon>Dikarya</taxon>
        <taxon>Basidiomycota</taxon>
        <taxon>Agaricomycotina</taxon>
        <taxon>Agaricomycetes</taxon>
        <taxon>Agaricomycetidae</taxon>
        <taxon>Agaricales</taxon>
        <taxon>Agaricineae</taxon>
        <taxon>Bolbitiaceae</taxon>
        <taxon>Cyclocybe</taxon>
    </lineage>
</organism>
<dbReference type="OrthoDB" id="10352540at2759"/>
<reference evidence="2 3" key="1">
    <citation type="submission" date="2020-01" db="EMBL/GenBank/DDBJ databases">
        <authorList>
            <person name="Gupta K D."/>
        </authorList>
    </citation>
    <scope>NUCLEOTIDE SEQUENCE [LARGE SCALE GENOMIC DNA]</scope>
</reference>
<dbReference type="AlphaFoldDB" id="A0A8S0XME0"/>
<proteinExistence type="predicted"/>
<sequence>MSNTGPSEPSTFTSYSSIETPNDCEPREIFSQTFEESLWRQLIVYDDPEWKSFFSPLWRALDATKRKILVSKIMQKIEFDETMDLSDQEAVDRLALMWALEVMFQVIKKNPRLRQTLRKAPPNHELLRKAVARSAYTKGPTPDDQA</sequence>
<evidence type="ECO:0000313" key="3">
    <source>
        <dbReference type="Proteomes" id="UP000467700"/>
    </source>
</evidence>
<keyword evidence="3" id="KW-1185">Reference proteome</keyword>
<evidence type="ECO:0000313" key="2">
    <source>
        <dbReference type="EMBL" id="CAA7266103.1"/>
    </source>
</evidence>
<protein>
    <submittedName>
        <fullName evidence="2">Uncharacterized protein</fullName>
    </submittedName>
</protein>
<dbReference type="EMBL" id="CACVBS010000052">
    <property type="protein sequence ID" value="CAA7266103.1"/>
    <property type="molecule type" value="Genomic_DNA"/>
</dbReference>